<proteinExistence type="predicted"/>
<dbReference type="InterPro" id="IPR006058">
    <property type="entry name" value="2Fe2S_fd_BS"/>
</dbReference>
<evidence type="ECO:0000256" key="1">
    <source>
        <dbReference type="ARBA" id="ARBA00023075"/>
    </source>
</evidence>
<dbReference type="Pfam" id="PF00111">
    <property type="entry name" value="Fer2"/>
    <property type="match status" value="1"/>
</dbReference>
<keyword evidence="4" id="KW-1185">Reference proteome</keyword>
<feature type="domain" description="2Fe-2S ferredoxin-type" evidence="2">
    <location>
        <begin position="11"/>
        <end position="53"/>
    </location>
</feature>
<comment type="caution">
    <text evidence="3">The sequence shown here is derived from an EMBL/GenBank/DDBJ whole genome shotgun (WGS) entry which is preliminary data.</text>
</comment>
<dbReference type="InterPro" id="IPR012675">
    <property type="entry name" value="Beta-grasp_dom_sf"/>
</dbReference>
<reference evidence="4" key="1">
    <citation type="journal article" date="2019" name="Int. J. Syst. Evol. Microbiol.">
        <title>The Global Catalogue of Microorganisms (GCM) 10K type strain sequencing project: providing services to taxonomists for standard genome sequencing and annotation.</title>
        <authorList>
            <consortium name="The Broad Institute Genomics Platform"/>
            <consortium name="The Broad Institute Genome Sequencing Center for Infectious Disease"/>
            <person name="Wu L."/>
            <person name="Ma J."/>
        </authorList>
    </citation>
    <scope>NUCLEOTIDE SEQUENCE [LARGE SCALE GENOMIC DNA]</scope>
    <source>
        <strain evidence="4">JCM 18401</strain>
    </source>
</reference>
<dbReference type="SUPFAM" id="SSF54292">
    <property type="entry name" value="2Fe-2S ferredoxin-like"/>
    <property type="match status" value="1"/>
</dbReference>
<dbReference type="InterPro" id="IPR036010">
    <property type="entry name" value="2Fe-2S_ferredoxin-like_sf"/>
</dbReference>
<dbReference type="PROSITE" id="PS00197">
    <property type="entry name" value="2FE2S_FER_1"/>
    <property type="match status" value="1"/>
</dbReference>
<sequence length="64" mass="7064">MLASLTPRGHYSECRQGYCSACKTQLLSGEVRYLTPPMAYVRRGEILPCCCTPLTDLVLADITP</sequence>
<evidence type="ECO:0000259" key="2">
    <source>
        <dbReference type="Pfam" id="PF00111"/>
    </source>
</evidence>
<accession>A0ABP9FH48</accession>
<keyword evidence="1" id="KW-0830">Ubiquinone</keyword>
<dbReference type="Gene3D" id="3.10.20.30">
    <property type="match status" value="1"/>
</dbReference>
<dbReference type="CDD" id="cd00207">
    <property type="entry name" value="fer2"/>
    <property type="match status" value="1"/>
</dbReference>
<organism evidence="3 4">
    <name type="scientific">Ferrimonas pelagia</name>
    <dbReference type="NCBI Taxonomy" id="1177826"/>
    <lineage>
        <taxon>Bacteria</taxon>
        <taxon>Pseudomonadati</taxon>
        <taxon>Pseudomonadota</taxon>
        <taxon>Gammaproteobacteria</taxon>
        <taxon>Alteromonadales</taxon>
        <taxon>Ferrimonadaceae</taxon>
        <taxon>Ferrimonas</taxon>
    </lineage>
</organism>
<evidence type="ECO:0000313" key="3">
    <source>
        <dbReference type="EMBL" id="GAA4902854.1"/>
    </source>
</evidence>
<dbReference type="Proteomes" id="UP001499988">
    <property type="component" value="Unassembled WGS sequence"/>
</dbReference>
<evidence type="ECO:0000313" key="4">
    <source>
        <dbReference type="Proteomes" id="UP001499988"/>
    </source>
</evidence>
<gene>
    <name evidence="3" type="ORF">GCM10023333_41220</name>
</gene>
<dbReference type="EMBL" id="BAABJZ010000106">
    <property type="protein sequence ID" value="GAA4902854.1"/>
    <property type="molecule type" value="Genomic_DNA"/>
</dbReference>
<protein>
    <recommendedName>
        <fullName evidence="2">2Fe-2S ferredoxin-type domain-containing protein</fullName>
    </recommendedName>
</protein>
<dbReference type="InterPro" id="IPR001041">
    <property type="entry name" value="2Fe-2S_ferredoxin-type"/>
</dbReference>
<name>A0ABP9FH48_9GAMM</name>